<dbReference type="AlphaFoldDB" id="H6N606"/>
<dbReference type="KEGG" id="mhe:MHC_01060"/>
<organism evidence="1 2">
    <name type="scientific">Mycoplasma haemocanis (strain Illinois)</name>
    <dbReference type="NCBI Taxonomy" id="1111676"/>
    <lineage>
        <taxon>Bacteria</taxon>
        <taxon>Bacillati</taxon>
        <taxon>Mycoplasmatota</taxon>
        <taxon>Mollicutes</taxon>
        <taxon>Mycoplasmataceae</taxon>
        <taxon>Mycoplasma</taxon>
    </lineage>
</organism>
<sequence length="220" mass="24777">MLKLSAGLLGAGTVVAGGVLTYKNLIKSPTHLIRDLLAVKNPEKRLLSQSDDGSSDEWKTSWKSYIEKYKNQESNPFSLTSSQLKDTIVNAPSEFRNGCKSTSLDKVVDETDLRYQAILSYCTRDTLVKDLILESGREIIDSSSGDWNESWKDYRHINNGKQDKEDTWQLSDWKDKKGNDALVSEDLKKKCESKISGKTGGKVNDDYSNIVRWCSKPKKS</sequence>
<dbReference type="STRING" id="1111676.MHC_01060"/>
<reference evidence="1 2" key="1">
    <citation type="journal article" date="2012" name="J. Bacteriol.">
        <title>Complete genome sequence of Mycoplasma haemocanis strain Illinois.</title>
        <authorList>
            <person name="do Nascimento N.C."/>
            <person name="Guimaraes A.M."/>
            <person name="Santos A.P."/>
            <person name="Sanmiguel P.J."/>
            <person name="Messick J.B."/>
        </authorList>
    </citation>
    <scope>NUCLEOTIDE SEQUENCE [LARGE SCALE GENOMIC DNA]</scope>
    <source>
        <strain evidence="1 2">Illinois</strain>
    </source>
</reference>
<accession>H6N606</accession>
<keyword evidence="2" id="KW-1185">Reference proteome</keyword>
<dbReference type="EMBL" id="CP003199">
    <property type="protein sequence ID" value="AEW45078.1"/>
    <property type="molecule type" value="Genomic_DNA"/>
</dbReference>
<evidence type="ECO:0000313" key="2">
    <source>
        <dbReference type="Proteomes" id="UP000009135"/>
    </source>
</evidence>
<proteinExistence type="predicted"/>
<dbReference type="Proteomes" id="UP000009135">
    <property type="component" value="Chromosome"/>
</dbReference>
<dbReference type="HOGENOM" id="CLU_098620_0_0_14"/>
<gene>
    <name evidence="1" type="ordered locus">MHC_01060</name>
</gene>
<protein>
    <submittedName>
        <fullName evidence="1">Uncharacterized protein</fullName>
    </submittedName>
</protein>
<evidence type="ECO:0000313" key="1">
    <source>
        <dbReference type="EMBL" id="AEW45078.1"/>
    </source>
</evidence>
<name>H6N606_MYCHN</name>